<keyword evidence="3" id="KW-1185">Reference proteome</keyword>
<evidence type="ECO:0000313" key="3">
    <source>
        <dbReference type="Proteomes" id="UP000008068"/>
    </source>
</evidence>
<dbReference type="InParanoid" id="G0NQE3"/>
<name>G0NQE3_CAEBE</name>
<feature type="compositionally biased region" description="Acidic residues" evidence="1">
    <location>
        <begin position="85"/>
        <end position="109"/>
    </location>
</feature>
<dbReference type="EMBL" id="GL379925">
    <property type="protein sequence ID" value="EGT35623.1"/>
    <property type="molecule type" value="Genomic_DNA"/>
</dbReference>
<feature type="compositionally biased region" description="Low complexity" evidence="1">
    <location>
        <begin position="178"/>
        <end position="199"/>
    </location>
</feature>
<reference evidence="3" key="1">
    <citation type="submission" date="2011-07" db="EMBL/GenBank/DDBJ databases">
        <authorList>
            <consortium name="Caenorhabditis brenneri Sequencing and Analysis Consortium"/>
            <person name="Wilson R.K."/>
        </authorList>
    </citation>
    <scope>NUCLEOTIDE SEQUENCE [LARGE SCALE GENOMIC DNA]</scope>
    <source>
        <strain evidence="3">PB2801</strain>
    </source>
</reference>
<proteinExistence type="predicted"/>
<feature type="compositionally biased region" description="Basic residues" evidence="1">
    <location>
        <begin position="8"/>
        <end position="25"/>
    </location>
</feature>
<protein>
    <submittedName>
        <fullName evidence="2">Uncharacterized protein</fullName>
    </submittedName>
</protein>
<dbReference type="Proteomes" id="UP000008068">
    <property type="component" value="Unassembled WGS sequence"/>
</dbReference>
<sequence>MIFPRKDSPRRHEHGRLGGRNKHAVKCNASTSSIQRTQSDCSSSAGPSSSGSTHRNRAMEEDVSDEEIEMPAGSPSTARSSIYEFESEHESDQEDVDLWGEEEESDLDSEDLRLDSDDKISSESDLFREQVERLCREFPSSTDSTIRRRMRELDRENRNILNKEAGEVRWSEPRRGWSTPPVSTEPSTSASFFSAPAAPNGGRRSGPSTSFRPRAPGTADRQKEGEHWQVTIQSCGSR</sequence>
<feature type="compositionally biased region" description="Basic and acidic residues" evidence="1">
    <location>
        <begin position="110"/>
        <end position="136"/>
    </location>
</feature>
<accession>G0NQE3</accession>
<gene>
    <name evidence="2" type="ORF">CAEBREN_16489</name>
</gene>
<feature type="region of interest" description="Disordered" evidence="1">
    <location>
        <begin position="1"/>
        <end position="238"/>
    </location>
</feature>
<evidence type="ECO:0000313" key="2">
    <source>
        <dbReference type="EMBL" id="EGT35623.1"/>
    </source>
</evidence>
<dbReference type="HOGENOM" id="CLU_1166726_0_0_1"/>
<feature type="compositionally biased region" description="Low complexity" evidence="1">
    <location>
        <begin position="39"/>
        <end position="52"/>
    </location>
</feature>
<dbReference type="AlphaFoldDB" id="G0NQE3"/>
<organism evidence="3">
    <name type="scientific">Caenorhabditis brenneri</name>
    <name type="common">Nematode worm</name>
    <dbReference type="NCBI Taxonomy" id="135651"/>
    <lineage>
        <taxon>Eukaryota</taxon>
        <taxon>Metazoa</taxon>
        <taxon>Ecdysozoa</taxon>
        <taxon>Nematoda</taxon>
        <taxon>Chromadorea</taxon>
        <taxon>Rhabditida</taxon>
        <taxon>Rhabditina</taxon>
        <taxon>Rhabditomorpha</taxon>
        <taxon>Rhabditoidea</taxon>
        <taxon>Rhabditidae</taxon>
        <taxon>Peloderinae</taxon>
        <taxon>Caenorhabditis</taxon>
    </lineage>
</organism>
<feature type="compositionally biased region" description="Basic and acidic residues" evidence="1">
    <location>
        <begin position="164"/>
        <end position="175"/>
    </location>
</feature>
<feature type="compositionally biased region" description="Polar residues" evidence="1">
    <location>
        <begin position="28"/>
        <end position="38"/>
    </location>
</feature>
<evidence type="ECO:0000256" key="1">
    <source>
        <dbReference type="SAM" id="MobiDB-lite"/>
    </source>
</evidence>